<evidence type="ECO:0000256" key="1">
    <source>
        <dbReference type="SAM" id="MobiDB-lite"/>
    </source>
</evidence>
<reference evidence="2" key="1">
    <citation type="submission" date="2019-08" db="EMBL/GenBank/DDBJ databases">
        <authorList>
            <person name="Kucharzyk K."/>
            <person name="Murdoch R.W."/>
            <person name="Higgins S."/>
            <person name="Loffler F."/>
        </authorList>
    </citation>
    <scope>NUCLEOTIDE SEQUENCE</scope>
</reference>
<accession>A0A645CQE7</accession>
<feature type="compositionally biased region" description="Basic residues" evidence="1">
    <location>
        <begin position="114"/>
        <end position="124"/>
    </location>
</feature>
<name>A0A645CQE7_9ZZZZ</name>
<sequence length="124" mass="12871">MGIHGPKGGPCRRGFRAHGGGGVGAGYGDVVAVRLGGVPRSYPGVGDFGEGMPREMGKQVLHLLLVRLVVDSLAPWIGQDGHGIIGSRRTFRSVQDVPQLLGVGRPGDGSVRHGSSRRRGPCGL</sequence>
<evidence type="ECO:0000313" key="2">
    <source>
        <dbReference type="EMBL" id="MPM79125.1"/>
    </source>
</evidence>
<dbReference type="EMBL" id="VSSQ01029132">
    <property type="protein sequence ID" value="MPM79125.1"/>
    <property type="molecule type" value="Genomic_DNA"/>
</dbReference>
<feature type="region of interest" description="Disordered" evidence="1">
    <location>
        <begin position="102"/>
        <end position="124"/>
    </location>
</feature>
<proteinExistence type="predicted"/>
<comment type="caution">
    <text evidence="2">The sequence shown here is derived from an EMBL/GenBank/DDBJ whole genome shotgun (WGS) entry which is preliminary data.</text>
</comment>
<gene>
    <name evidence="2" type="ORF">SDC9_126156</name>
</gene>
<protein>
    <submittedName>
        <fullName evidence="2">Uncharacterized protein</fullName>
    </submittedName>
</protein>
<organism evidence="2">
    <name type="scientific">bioreactor metagenome</name>
    <dbReference type="NCBI Taxonomy" id="1076179"/>
    <lineage>
        <taxon>unclassified sequences</taxon>
        <taxon>metagenomes</taxon>
        <taxon>ecological metagenomes</taxon>
    </lineage>
</organism>
<dbReference type="AlphaFoldDB" id="A0A645CQE7"/>